<evidence type="ECO:0000313" key="2">
    <source>
        <dbReference type="EMBL" id="PZD93109.1"/>
    </source>
</evidence>
<dbReference type="CDD" id="cd02511">
    <property type="entry name" value="Beta4Glucosyltransferase"/>
    <property type="match status" value="1"/>
</dbReference>
<dbReference type="InterPro" id="IPR029044">
    <property type="entry name" value="Nucleotide-diphossugar_trans"/>
</dbReference>
<dbReference type="Proteomes" id="UP000249522">
    <property type="component" value="Unassembled WGS sequence"/>
</dbReference>
<dbReference type="Gene3D" id="1.25.40.10">
    <property type="entry name" value="Tetratricopeptide repeat domain"/>
    <property type="match status" value="1"/>
</dbReference>
<dbReference type="InterPro" id="IPR001173">
    <property type="entry name" value="Glyco_trans_2-like"/>
</dbReference>
<name>A0A2W1L2I4_9BACL</name>
<evidence type="ECO:0000313" key="3">
    <source>
        <dbReference type="Proteomes" id="UP000249522"/>
    </source>
</evidence>
<gene>
    <name evidence="2" type="ORF">DNH61_25365</name>
</gene>
<dbReference type="AlphaFoldDB" id="A0A2W1L2I4"/>
<dbReference type="PANTHER" id="PTHR43630">
    <property type="entry name" value="POLY-BETA-1,6-N-ACETYL-D-GLUCOSAMINE SYNTHASE"/>
    <property type="match status" value="1"/>
</dbReference>
<dbReference type="PANTHER" id="PTHR43630:SF2">
    <property type="entry name" value="GLYCOSYLTRANSFERASE"/>
    <property type="match status" value="1"/>
</dbReference>
<dbReference type="OrthoDB" id="9815923at2"/>
<accession>A0A2W1L2I4</accession>
<reference evidence="2 3" key="1">
    <citation type="submission" date="2018-06" db="EMBL/GenBank/DDBJ databases">
        <title>Paenibacillus imtechensis sp. nov.</title>
        <authorList>
            <person name="Pinnaka A.K."/>
            <person name="Singh H."/>
            <person name="Kaur M."/>
        </authorList>
    </citation>
    <scope>NUCLEOTIDE SEQUENCE [LARGE SCALE GENOMIC DNA]</scope>
    <source>
        <strain evidence="2 3">SMB1</strain>
    </source>
</reference>
<comment type="caution">
    <text evidence="2">The sequence shown here is derived from an EMBL/GenBank/DDBJ whole genome shotgun (WGS) entry which is preliminary data.</text>
</comment>
<dbReference type="SUPFAM" id="SSF48452">
    <property type="entry name" value="TPR-like"/>
    <property type="match status" value="1"/>
</dbReference>
<keyword evidence="3" id="KW-1185">Reference proteome</keyword>
<dbReference type="InterPro" id="IPR019734">
    <property type="entry name" value="TPR_rpt"/>
</dbReference>
<organism evidence="2 3">
    <name type="scientific">Paenibacillus sambharensis</name>
    <dbReference type="NCBI Taxonomy" id="1803190"/>
    <lineage>
        <taxon>Bacteria</taxon>
        <taxon>Bacillati</taxon>
        <taxon>Bacillota</taxon>
        <taxon>Bacilli</taxon>
        <taxon>Bacillales</taxon>
        <taxon>Paenibacillaceae</taxon>
        <taxon>Paenibacillus</taxon>
    </lineage>
</organism>
<dbReference type="SMART" id="SM00028">
    <property type="entry name" value="TPR"/>
    <property type="match status" value="4"/>
</dbReference>
<evidence type="ECO:0000259" key="1">
    <source>
        <dbReference type="Pfam" id="PF00535"/>
    </source>
</evidence>
<dbReference type="EMBL" id="QKRB01000060">
    <property type="protein sequence ID" value="PZD93109.1"/>
    <property type="molecule type" value="Genomic_DNA"/>
</dbReference>
<dbReference type="RefSeq" id="WP_111149751.1">
    <property type="nucleotide sequence ID" value="NZ_QKRB01000060.1"/>
</dbReference>
<proteinExistence type="predicted"/>
<dbReference type="Pfam" id="PF00535">
    <property type="entry name" value="Glycos_transf_2"/>
    <property type="match status" value="1"/>
</dbReference>
<protein>
    <recommendedName>
        <fullName evidence="1">Glycosyltransferase 2-like domain-containing protein</fullName>
    </recommendedName>
</protein>
<dbReference type="InterPro" id="IPR011990">
    <property type="entry name" value="TPR-like_helical_dom_sf"/>
</dbReference>
<dbReference type="Gene3D" id="3.90.550.10">
    <property type="entry name" value="Spore Coat Polysaccharide Biosynthesis Protein SpsA, Chain A"/>
    <property type="match status" value="1"/>
</dbReference>
<feature type="domain" description="Glycosyltransferase 2-like" evidence="1">
    <location>
        <begin position="10"/>
        <end position="125"/>
    </location>
</feature>
<dbReference type="SUPFAM" id="SSF53448">
    <property type="entry name" value="Nucleotide-diphospho-sugar transferases"/>
    <property type="match status" value="1"/>
</dbReference>
<sequence length="744" mass="80136">MTGHSEIQLSLCMIVRNEAAQLSRCLSSITPLVSEIIIGDTGSSDHTPAIARQFGAKVIAVPWEDHFAKARNIVLSHATHPWIIVLDADEEADGWTLEQLRPLLQGSSICGYYLQIHHYYGGGSEHEYSTDAVLRLFRNDPGIRYEGRLHEDVGVSILRSRPDAKIASAPLRIKHYGYQAGAVSCQEKQRRNLAILKDALEEEPDQGFWHYALGTERFLSEDYAGAADCFLPLLKKISPHEGYTSDLYLKTAYALYACGRIQQAKPVIRKGLSLFPDFTDLLELQAMIALEQSKLQEASDSLQQALDAGDMSAVYSSTAGSGTYRTRQLAGMVCERALCFEDAAHHYQQAILMCPAMTAVWSRWISLLLMMERDKDIAELLRMLPQALTQQLAAVLVPAALNARSAALLELLCDQLPQQSDTHVLIRAVRLMMESRYSDASELLEDRLKQQAVHLREEEDDVDSSPAGKRAASYLWAAAWAMEQPNQAAAILAGSTTPDASLWQVQMLLETYGKGEMTGKAGGGQFAGKDQTDSEDIAKRKVRAGTESNLDAQAGGDCPKREAEEGRRINLHGRVGRSPSHSSSGLPEPAAMLLYAAQLLVQAGAWGALLQLVQAGRLDLAGPEVPQPLLCGLLRAPASTRAALAGAPAGAHSAAAGAEASLAGLLLRAALAESCGRYGAAANLLTLAATLYPGRPEPPAGLACLRHAQASRASGRAADLPQPQMTLALLAAACANPSINGTIL</sequence>